<feature type="domain" description="RRM" evidence="4">
    <location>
        <begin position="71"/>
        <end position="150"/>
    </location>
</feature>
<dbReference type="InterPro" id="IPR012677">
    <property type="entry name" value="Nucleotide-bd_a/b_plait_sf"/>
</dbReference>
<evidence type="ECO:0000256" key="3">
    <source>
        <dbReference type="SAM" id="MobiDB-lite"/>
    </source>
</evidence>
<dbReference type="InterPro" id="IPR000504">
    <property type="entry name" value="RRM_dom"/>
</dbReference>
<dbReference type="PANTHER" id="PTHR15481:SF0">
    <property type="entry name" value="LD23870P-RELATED"/>
    <property type="match status" value="1"/>
</dbReference>
<dbReference type="KEGG" id="osn:115229068"/>
<accession>A0A6P7TSW2</accession>
<gene>
    <name evidence="6" type="primary">LOC115229068</name>
</gene>
<feature type="region of interest" description="Disordered" evidence="3">
    <location>
        <begin position="1"/>
        <end position="68"/>
    </location>
</feature>
<dbReference type="GO" id="GO:0005737">
    <property type="term" value="C:cytoplasm"/>
    <property type="evidence" value="ECO:0007669"/>
    <property type="project" value="TreeGrafter"/>
</dbReference>
<sequence>MTQNNKEGSEKSCTSGTRSHSSSSFTGSSSRSSSPEAAAAIESVRAARTSPQKKRQSPLQEHAQSPPMRPLKIFITGLSMNVNKDHIYEIFGVYGSILNVNIPSDITHPQFSKGHAYVTFEDPDSAEDAVKHFNDGQIDGKMISVSLSVTSRQNNSRYSPVRARRPRSPVRRYRSPVKKRSPRRRRSPRYIRSRGGRSSRSSSL</sequence>
<name>A0A6P7TSW2_9MOLL</name>
<dbReference type="PROSITE" id="PS50102">
    <property type="entry name" value="RRM"/>
    <property type="match status" value="1"/>
</dbReference>
<protein>
    <submittedName>
        <fullName evidence="6">RNA-binding protein with serine-rich domain 1-B-like</fullName>
    </submittedName>
</protein>
<dbReference type="Pfam" id="PF00076">
    <property type="entry name" value="RRM_1"/>
    <property type="match status" value="1"/>
</dbReference>
<keyword evidence="1 2" id="KW-0694">RNA-binding</keyword>
<organism evidence="5 6">
    <name type="scientific">Octopus sinensis</name>
    <name type="common">East Asian common octopus</name>
    <dbReference type="NCBI Taxonomy" id="2607531"/>
    <lineage>
        <taxon>Eukaryota</taxon>
        <taxon>Metazoa</taxon>
        <taxon>Spiralia</taxon>
        <taxon>Lophotrochozoa</taxon>
        <taxon>Mollusca</taxon>
        <taxon>Cephalopoda</taxon>
        <taxon>Coleoidea</taxon>
        <taxon>Octopodiformes</taxon>
        <taxon>Octopoda</taxon>
        <taxon>Incirrata</taxon>
        <taxon>Octopodidae</taxon>
        <taxon>Octopus</taxon>
    </lineage>
</organism>
<keyword evidence="5" id="KW-1185">Reference proteome</keyword>
<dbReference type="SMART" id="SM00360">
    <property type="entry name" value="RRM"/>
    <property type="match status" value="1"/>
</dbReference>
<dbReference type="AlphaFoldDB" id="A0A6P7TSW2"/>
<dbReference type="GO" id="GO:0061574">
    <property type="term" value="C:ASAP complex"/>
    <property type="evidence" value="ECO:0007669"/>
    <property type="project" value="TreeGrafter"/>
</dbReference>
<dbReference type="InterPro" id="IPR035979">
    <property type="entry name" value="RBD_domain_sf"/>
</dbReference>
<dbReference type="GO" id="GO:0005654">
    <property type="term" value="C:nucleoplasm"/>
    <property type="evidence" value="ECO:0007669"/>
    <property type="project" value="TreeGrafter"/>
</dbReference>
<evidence type="ECO:0000256" key="1">
    <source>
        <dbReference type="ARBA" id="ARBA00022884"/>
    </source>
</evidence>
<proteinExistence type="predicted"/>
<dbReference type="SUPFAM" id="SSF54928">
    <property type="entry name" value="RNA-binding domain, RBD"/>
    <property type="match status" value="1"/>
</dbReference>
<dbReference type="GO" id="GO:0003723">
    <property type="term" value="F:RNA binding"/>
    <property type="evidence" value="ECO:0007669"/>
    <property type="project" value="UniProtKB-UniRule"/>
</dbReference>
<dbReference type="Proteomes" id="UP000515154">
    <property type="component" value="Unplaced"/>
</dbReference>
<feature type="compositionally biased region" description="Basic residues" evidence="3">
    <location>
        <begin position="162"/>
        <end position="197"/>
    </location>
</feature>
<reference evidence="6" key="1">
    <citation type="submission" date="2025-08" db="UniProtKB">
        <authorList>
            <consortium name="RefSeq"/>
        </authorList>
    </citation>
    <scope>IDENTIFICATION</scope>
</reference>
<dbReference type="PANTHER" id="PTHR15481">
    <property type="entry name" value="RIBONUCLEIC ACID BINDING PROTEIN S1"/>
    <property type="match status" value="1"/>
</dbReference>
<dbReference type="RefSeq" id="XP_029655354.1">
    <property type="nucleotide sequence ID" value="XM_029799494.2"/>
</dbReference>
<evidence type="ECO:0000256" key="2">
    <source>
        <dbReference type="PROSITE-ProRule" id="PRU00176"/>
    </source>
</evidence>
<feature type="compositionally biased region" description="Low complexity" evidence="3">
    <location>
        <begin position="12"/>
        <end position="48"/>
    </location>
</feature>
<feature type="region of interest" description="Disordered" evidence="3">
    <location>
        <begin position="149"/>
        <end position="204"/>
    </location>
</feature>
<dbReference type="Gene3D" id="3.30.70.330">
    <property type="match status" value="1"/>
</dbReference>
<evidence type="ECO:0000313" key="5">
    <source>
        <dbReference type="Proteomes" id="UP000515154"/>
    </source>
</evidence>
<evidence type="ECO:0000313" key="6">
    <source>
        <dbReference type="RefSeq" id="XP_029655354.1"/>
    </source>
</evidence>
<evidence type="ECO:0000259" key="4">
    <source>
        <dbReference type="PROSITE" id="PS50102"/>
    </source>
</evidence>
<dbReference type="GO" id="GO:0000398">
    <property type="term" value="P:mRNA splicing, via spliceosome"/>
    <property type="evidence" value="ECO:0007669"/>
    <property type="project" value="TreeGrafter"/>
</dbReference>